<proteinExistence type="predicted"/>
<keyword evidence="1" id="KW-0472">Membrane</keyword>
<protein>
    <submittedName>
        <fullName evidence="2">DUF1499 domain-containing protein</fullName>
    </submittedName>
</protein>
<organism evidence="2 3">
    <name type="scientific">Aeromonas bivalvium</name>
    <dbReference type="NCBI Taxonomy" id="440079"/>
    <lineage>
        <taxon>Bacteria</taxon>
        <taxon>Pseudomonadati</taxon>
        <taxon>Pseudomonadota</taxon>
        <taxon>Gammaproteobacteria</taxon>
        <taxon>Aeromonadales</taxon>
        <taxon>Aeromonadaceae</taxon>
        <taxon>Aeromonas</taxon>
    </lineage>
</organism>
<gene>
    <name evidence="2" type="ORF">ACEUDJ_03860</name>
</gene>
<comment type="caution">
    <text evidence="2">The sequence shown here is derived from an EMBL/GenBank/DDBJ whole genome shotgun (WGS) entry which is preliminary data.</text>
</comment>
<accession>A0ABW9GP71</accession>
<dbReference type="InterPro" id="IPR010865">
    <property type="entry name" value="DUF1499"/>
</dbReference>
<sequence>MLPLPLLPLLAWLLPLSGALGSRVALWPWWVGFLLCLAGALVALWLLLRLPWHPRRYWAAVGALPLLLPVGFLTLALRAPLLNDVSTDPLHPPRLDWAHQLRSDADLPVNEAPLKFSGDNPAPIYTRASRERVLTEAASLMQASGWQIRASQEGLEAVVTSPWFGFQDDVALRLFEGPRELRIDMRSASRQGRSDLGANRARIQTFLARLQARLAAP</sequence>
<dbReference type="Pfam" id="PF07386">
    <property type="entry name" value="DUF1499"/>
    <property type="match status" value="1"/>
</dbReference>
<dbReference type="Proteomes" id="UP001630969">
    <property type="component" value="Unassembled WGS sequence"/>
</dbReference>
<dbReference type="EMBL" id="JBGXBU010000001">
    <property type="protein sequence ID" value="MFM4892013.1"/>
    <property type="molecule type" value="Genomic_DNA"/>
</dbReference>
<evidence type="ECO:0000313" key="2">
    <source>
        <dbReference type="EMBL" id="MFM4892013.1"/>
    </source>
</evidence>
<keyword evidence="1" id="KW-1133">Transmembrane helix</keyword>
<feature type="transmembrane region" description="Helical" evidence="1">
    <location>
        <begin position="57"/>
        <end position="77"/>
    </location>
</feature>
<reference evidence="2 3" key="1">
    <citation type="submission" date="2024-09" db="EMBL/GenBank/DDBJ databases">
        <title>Aeromonas strains Genome sequencing and assembly.</title>
        <authorList>
            <person name="Hu X."/>
            <person name="Tang B."/>
        </authorList>
    </citation>
    <scope>NUCLEOTIDE SEQUENCE [LARGE SCALE GENOMIC DNA]</scope>
    <source>
        <strain evidence="2 3">NB23SCDHY001</strain>
    </source>
</reference>
<feature type="transmembrane region" description="Helical" evidence="1">
    <location>
        <begin position="29"/>
        <end position="48"/>
    </location>
</feature>
<dbReference type="RefSeq" id="WP_408788138.1">
    <property type="nucleotide sequence ID" value="NZ_JBGXBU010000001.1"/>
</dbReference>
<evidence type="ECO:0000256" key="1">
    <source>
        <dbReference type="SAM" id="Phobius"/>
    </source>
</evidence>
<keyword evidence="1" id="KW-0812">Transmembrane</keyword>
<evidence type="ECO:0000313" key="3">
    <source>
        <dbReference type="Proteomes" id="UP001630969"/>
    </source>
</evidence>
<name>A0ABW9GP71_9GAMM</name>
<keyword evidence="3" id="KW-1185">Reference proteome</keyword>
<dbReference type="GeneID" id="97219205"/>